<reference evidence="1" key="2">
    <citation type="submission" date="2020-06" db="EMBL/GenBank/DDBJ databases">
        <authorList>
            <person name="Sheffer M."/>
        </authorList>
    </citation>
    <scope>NUCLEOTIDE SEQUENCE</scope>
</reference>
<comment type="caution">
    <text evidence="1">The sequence shown here is derived from an EMBL/GenBank/DDBJ whole genome shotgun (WGS) entry which is preliminary data.</text>
</comment>
<gene>
    <name evidence="1" type="ORF">HNY73_010501</name>
</gene>
<protein>
    <submittedName>
        <fullName evidence="1">Uncharacterized protein</fullName>
    </submittedName>
</protein>
<reference evidence="1" key="1">
    <citation type="journal article" date="2020" name="bioRxiv">
        <title>Chromosome-level reference genome of the European wasp spider Argiope bruennichi: a resource for studies on range expansion and evolutionary adaptation.</title>
        <authorList>
            <person name="Sheffer M.M."/>
            <person name="Hoppe A."/>
            <person name="Krehenwinkel H."/>
            <person name="Uhl G."/>
            <person name="Kuss A.W."/>
            <person name="Jensen L."/>
            <person name="Jensen C."/>
            <person name="Gillespie R.G."/>
            <person name="Hoff K.J."/>
            <person name="Prost S."/>
        </authorList>
    </citation>
    <scope>NUCLEOTIDE SEQUENCE</scope>
</reference>
<evidence type="ECO:0000313" key="1">
    <source>
        <dbReference type="EMBL" id="KAF8784889.1"/>
    </source>
</evidence>
<evidence type="ECO:0000313" key="2">
    <source>
        <dbReference type="Proteomes" id="UP000807504"/>
    </source>
</evidence>
<sequence length="164" mass="19064">MQPIHEFIKKLAIPIFERMTEFACYNLIRSTLQKKKKSTLIRLPSSDWTLLSTFLSVIVPAKLTAETPTGSRIICLCVYGGARRFSFLSLLFEKMKKFFEVRQDSELFLFATFDDGYFQNWCSKLRLLSIKDGGSLTPRCRQYPIHNQTSITAFEKENFIPDEK</sequence>
<dbReference type="AlphaFoldDB" id="A0A8T0F657"/>
<proteinExistence type="predicted"/>
<name>A0A8T0F657_ARGBR</name>
<dbReference type="EMBL" id="JABXBU010000030">
    <property type="protein sequence ID" value="KAF8784889.1"/>
    <property type="molecule type" value="Genomic_DNA"/>
</dbReference>
<keyword evidence="2" id="KW-1185">Reference proteome</keyword>
<organism evidence="1 2">
    <name type="scientific">Argiope bruennichi</name>
    <name type="common">Wasp spider</name>
    <name type="synonym">Aranea bruennichi</name>
    <dbReference type="NCBI Taxonomy" id="94029"/>
    <lineage>
        <taxon>Eukaryota</taxon>
        <taxon>Metazoa</taxon>
        <taxon>Ecdysozoa</taxon>
        <taxon>Arthropoda</taxon>
        <taxon>Chelicerata</taxon>
        <taxon>Arachnida</taxon>
        <taxon>Araneae</taxon>
        <taxon>Araneomorphae</taxon>
        <taxon>Entelegynae</taxon>
        <taxon>Araneoidea</taxon>
        <taxon>Araneidae</taxon>
        <taxon>Argiope</taxon>
    </lineage>
</organism>
<dbReference type="Proteomes" id="UP000807504">
    <property type="component" value="Unassembled WGS sequence"/>
</dbReference>
<accession>A0A8T0F657</accession>